<sequence>MGAEPASLPEICVLLRLWRPGARALPKEALSSVSEYLRPPQLLLQLAKGIVAVSMETGQALRFFDTSKFGNADCILGPTAIYDFALCGEVQSHPTASGFELRVESSQISCLQGGKPQVWQSFRAKSRATAYTVRPGFASLGCIAERAKEVLDVHLGSAVVSNTNNWLATAVWRSRHELQITVWDSATGKARGRFTCDGWYQHSCSGGAFSMFACGRFLIACGTKAGYGGHEYAAVNVYEITETAVTQLRDDPFCHGNEFVGFSFLSPHLTGITVTLNRYRSRIVTSSFGAAGLTELEDVFKPTASASWDLSGMLGASLEGESLISWRMHDDHHPRDEWSIVEAWHMAGADHAPRAQSRAWRATLREELLFVATRPRSCRALEALLPSTSQHLEHWRQKWQIDGRPTFGTAADMMPQVQGFRSAAGSQGLVVGTGPSAEPSNSRCCKGSSQRQDRSNSGGSQQNHGDAVLYMGSRRSYHDLGNQHEDMRKDLFNEKHLRDLPCGEGMAHVDTSDDEEASDSEHVVLESKVGIRNLSLEREKARLLLLQAREETAAAQKKADSGPEASLLSRLQTRQMVLSSELKQCQQDLQAAKRRDRASGGVFGGGGLAVGQTVRVRQADRFGQAFPAGGIQAGVAVGFCDGTRLAFSRWLVASFFQSAMKLSWMHWVSLVLVGVAAQNRTESCEDMDKEAMSCLQTRQGAQAQKAMSSSSACDCLYTIQSGDTCWAISKEYFGVEYSDIQVMSTGETCPDAALYVGDEVCVTGPTKGKEKCEGGSADCVYIVQSGDSCWAMSKDIFGVPYESITNMQTGEKCPDCTVNVGDQFQIDNPTKGQDKCEGPTPTFPPSPGRCEWPEDFQTELYWMPYTEKDALPSADILKRVTKVIMAFVGTYAYTKESRWQEYKCESSCTFPKVWPLVSKGQEWAKQMKAMNSNLEVTISFGGWNQGPGDQNLDCYEISGCYADVNGLADELAQLNGGSIDGIDLDYEMSEDLSSGKGVTFLGLLSKALQDRGVHVSQAPQPPYFDTSGPGGGSYTKLLREYPGCKKDQMAIQYYNNPKFAIGVDDDNIAKNYWSAVEDMGGDASKVLLGLCFVDCNDGFRAYDPSFPAKSQTLAPNLLKNVMSKGKGFGGIMIWANPQSKKSSKCKDASGKEDGCFPQMPAWLDTVCYSVGGTPAPTPPPPPVPEDGYNGQFMIPAQWGSASWKYKGPKGPIGICFGGASVIQLNTDAGCAPGGDTYQVTVDMLTKGGQKFYDFGGGDANAKQWYTEDLLAKLNDYMGTLVGSYEGIFYDIETFPSDFNPTTMKSALDLSFSMAKSKGFNIIASTSYTSPYTPGGYPSDYQQRVDEVWKHVMANPDVDIFAPQFYGGDGKTANIVETSGSSVKFTTWTSTIQDSSGRIRPIFKAYSWQYYENQVAQMEQKCQSIPDEFCQGGYLLWGGP</sequence>
<dbReference type="SUPFAM" id="SSF54106">
    <property type="entry name" value="LysM domain"/>
    <property type="match status" value="1"/>
</dbReference>
<dbReference type="OrthoDB" id="3012298at2759"/>
<gene>
    <name evidence="3" type="ORF">AK812_SmicGene25702</name>
</gene>
<dbReference type="SUPFAM" id="SSF51445">
    <property type="entry name" value="(Trans)glycosidases"/>
    <property type="match status" value="1"/>
</dbReference>
<dbReference type="Gene3D" id="3.10.350.10">
    <property type="entry name" value="LysM domain"/>
    <property type="match status" value="1"/>
</dbReference>
<dbReference type="InterPro" id="IPR018392">
    <property type="entry name" value="LysM"/>
</dbReference>
<evidence type="ECO:0000259" key="2">
    <source>
        <dbReference type="PROSITE" id="PS51782"/>
    </source>
</evidence>
<reference evidence="3 4" key="1">
    <citation type="submission" date="2016-02" db="EMBL/GenBank/DDBJ databases">
        <title>Genome analysis of coral dinoflagellate symbionts highlights evolutionary adaptations to a symbiotic lifestyle.</title>
        <authorList>
            <person name="Aranda M."/>
            <person name="Li Y."/>
            <person name="Liew Y.J."/>
            <person name="Baumgarten S."/>
            <person name="Simakov O."/>
            <person name="Wilson M."/>
            <person name="Piel J."/>
            <person name="Ashoor H."/>
            <person name="Bougouffa S."/>
            <person name="Bajic V.B."/>
            <person name="Ryu T."/>
            <person name="Ravasi T."/>
            <person name="Bayer T."/>
            <person name="Micklem G."/>
            <person name="Kim H."/>
            <person name="Bhak J."/>
            <person name="Lajeunesse T.C."/>
            <person name="Voolstra C.R."/>
        </authorList>
    </citation>
    <scope>NUCLEOTIDE SEQUENCE [LARGE SCALE GENOMIC DNA]</scope>
    <source>
        <strain evidence="3 4">CCMP2467</strain>
    </source>
</reference>
<feature type="domain" description="LysM" evidence="2">
    <location>
        <begin position="779"/>
        <end position="826"/>
    </location>
</feature>
<evidence type="ECO:0000313" key="3">
    <source>
        <dbReference type="EMBL" id="OLP92504.1"/>
    </source>
</evidence>
<dbReference type="Gene3D" id="3.20.20.80">
    <property type="entry name" value="Glycosidases"/>
    <property type="match status" value="1"/>
</dbReference>
<dbReference type="InterPro" id="IPR017853">
    <property type="entry name" value="GH"/>
</dbReference>
<keyword evidence="4" id="KW-1185">Reference proteome</keyword>
<dbReference type="InterPro" id="IPR036779">
    <property type="entry name" value="LysM_dom_sf"/>
</dbReference>
<feature type="region of interest" description="Disordered" evidence="1">
    <location>
        <begin position="426"/>
        <end position="465"/>
    </location>
</feature>
<dbReference type="CDD" id="cd00118">
    <property type="entry name" value="LysM"/>
    <property type="match status" value="1"/>
</dbReference>
<evidence type="ECO:0000256" key="1">
    <source>
        <dbReference type="SAM" id="MobiDB-lite"/>
    </source>
</evidence>
<dbReference type="GO" id="GO:0005975">
    <property type="term" value="P:carbohydrate metabolic process"/>
    <property type="evidence" value="ECO:0007669"/>
    <property type="project" value="InterPro"/>
</dbReference>
<accession>A0A1Q9DBB4</accession>
<protein>
    <recommendedName>
        <fullName evidence="2">LysM domain-containing protein</fullName>
    </recommendedName>
</protein>
<organism evidence="3 4">
    <name type="scientific">Symbiodinium microadriaticum</name>
    <name type="common">Dinoflagellate</name>
    <name type="synonym">Zooxanthella microadriatica</name>
    <dbReference type="NCBI Taxonomy" id="2951"/>
    <lineage>
        <taxon>Eukaryota</taxon>
        <taxon>Sar</taxon>
        <taxon>Alveolata</taxon>
        <taxon>Dinophyceae</taxon>
        <taxon>Suessiales</taxon>
        <taxon>Symbiodiniaceae</taxon>
        <taxon>Symbiodinium</taxon>
    </lineage>
</organism>
<feature type="domain" description="LysM" evidence="2">
    <location>
        <begin position="715"/>
        <end position="762"/>
    </location>
</feature>
<evidence type="ECO:0000313" key="4">
    <source>
        <dbReference type="Proteomes" id="UP000186817"/>
    </source>
</evidence>
<dbReference type="EMBL" id="LSRX01000619">
    <property type="protein sequence ID" value="OLP92504.1"/>
    <property type="molecule type" value="Genomic_DNA"/>
</dbReference>
<dbReference type="GO" id="GO:0004553">
    <property type="term" value="F:hydrolase activity, hydrolyzing O-glycosyl compounds"/>
    <property type="evidence" value="ECO:0007669"/>
    <property type="project" value="InterPro"/>
</dbReference>
<feature type="compositionally biased region" description="Polar residues" evidence="1">
    <location>
        <begin position="438"/>
        <end position="464"/>
    </location>
</feature>
<comment type="caution">
    <text evidence="3">The sequence shown here is derived from an EMBL/GenBank/DDBJ whole genome shotgun (WGS) entry which is preliminary data.</text>
</comment>
<dbReference type="InterPro" id="IPR001579">
    <property type="entry name" value="Glyco_hydro_18_chit_AS"/>
</dbReference>
<dbReference type="PROSITE" id="PS51782">
    <property type="entry name" value="LYSM"/>
    <property type="match status" value="2"/>
</dbReference>
<dbReference type="Proteomes" id="UP000186817">
    <property type="component" value="Unassembled WGS sequence"/>
</dbReference>
<name>A0A1Q9DBB4_SYMMI</name>
<proteinExistence type="predicted"/>
<dbReference type="PROSITE" id="PS01095">
    <property type="entry name" value="GH18_1"/>
    <property type="match status" value="1"/>
</dbReference>
<feature type="region of interest" description="Disordered" evidence="1">
    <location>
        <begin position="829"/>
        <end position="848"/>
    </location>
</feature>
<dbReference type="Pfam" id="PF01476">
    <property type="entry name" value="LysM"/>
    <property type="match status" value="2"/>
</dbReference>